<dbReference type="PROSITE" id="PS51257">
    <property type="entry name" value="PROKAR_LIPOPROTEIN"/>
    <property type="match status" value="1"/>
</dbReference>
<protein>
    <recommendedName>
        <fullName evidence="4">Lipoprotein</fullName>
    </recommendedName>
</protein>
<evidence type="ECO:0000256" key="1">
    <source>
        <dbReference type="SAM" id="SignalP"/>
    </source>
</evidence>
<feature type="signal peptide" evidence="1">
    <location>
        <begin position="1"/>
        <end position="22"/>
    </location>
</feature>
<evidence type="ECO:0008006" key="4">
    <source>
        <dbReference type="Google" id="ProtNLM"/>
    </source>
</evidence>
<evidence type="ECO:0000313" key="3">
    <source>
        <dbReference type="Proteomes" id="UP001589789"/>
    </source>
</evidence>
<gene>
    <name evidence="2" type="ORF">ACFFIC_29140</name>
</gene>
<feature type="chain" id="PRO_5046476633" description="Lipoprotein" evidence="1">
    <location>
        <begin position="23"/>
        <end position="142"/>
    </location>
</feature>
<accession>A0ABV6J126</accession>
<reference evidence="2 3" key="1">
    <citation type="submission" date="2024-09" db="EMBL/GenBank/DDBJ databases">
        <authorList>
            <person name="Sun Q."/>
            <person name="Mori K."/>
        </authorList>
    </citation>
    <scope>NUCLEOTIDE SEQUENCE [LARGE SCALE GENOMIC DNA]</scope>
    <source>
        <strain evidence="2 3">CCM 7468</strain>
    </source>
</reference>
<name>A0ABV6J126_9PROT</name>
<comment type="caution">
    <text evidence="2">The sequence shown here is derived from an EMBL/GenBank/DDBJ whole genome shotgun (WGS) entry which is preliminary data.</text>
</comment>
<evidence type="ECO:0000313" key="2">
    <source>
        <dbReference type="EMBL" id="MFC0389581.1"/>
    </source>
</evidence>
<organism evidence="2 3">
    <name type="scientific">Muricoccus vinaceus</name>
    <dbReference type="NCBI Taxonomy" id="424704"/>
    <lineage>
        <taxon>Bacteria</taxon>
        <taxon>Pseudomonadati</taxon>
        <taxon>Pseudomonadota</taxon>
        <taxon>Alphaproteobacteria</taxon>
        <taxon>Acetobacterales</taxon>
        <taxon>Roseomonadaceae</taxon>
        <taxon>Muricoccus</taxon>
    </lineage>
</organism>
<keyword evidence="1" id="KW-0732">Signal</keyword>
<dbReference type="Proteomes" id="UP001589789">
    <property type="component" value="Unassembled WGS sequence"/>
</dbReference>
<proteinExistence type="predicted"/>
<dbReference type="EMBL" id="JBHLVZ010000114">
    <property type="protein sequence ID" value="MFC0389581.1"/>
    <property type="molecule type" value="Genomic_DNA"/>
</dbReference>
<dbReference type="RefSeq" id="WP_377057079.1">
    <property type="nucleotide sequence ID" value="NZ_JBHLVZ010000114.1"/>
</dbReference>
<sequence length="142" mass="14593">MPRTRLAMLPVLALGVGLAACAPSEPYYATAPAPVGYAAPVAQGYATPYGSPYPAAQAQGNYGTPYAAPVPAYVGQGEGYPRDAYGRPVQQQGYAAAPAAGDSYCREAYANAAGTEQRAAVTGSYADAARANRSAGFFRRDC</sequence>
<keyword evidence="3" id="KW-1185">Reference proteome</keyword>